<evidence type="ECO:0000313" key="1">
    <source>
        <dbReference type="EMBL" id="GBE88037.1"/>
    </source>
</evidence>
<dbReference type="SUPFAM" id="SSF55961">
    <property type="entry name" value="Bet v1-like"/>
    <property type="match status" value="1"/>
</dbReference>
<reference evidence="1 2" key="1">
    <citation type="journal article" date="2018" name="Sci. Rep.">
        <title>Genome sequence of the cauliflower mushroom Sparassis crispa (Hanabiratake) and its association with beneficial usage.</title>
        <authorList>
            <person name="Kiyama R."/>
            <person name="Furutani Y."/>
            <person name="Kawaguchi K."/>
            <person name="Nakanishi T."/>
        </authorList>
    </citation>
    <scope>NUCLEOTIDE SEQUENCE [LARGE SCALE GENOMIC DNA]</scope>
</reference>
<proteinExistence type="predicted"/>
<dbReference type="GeneID" id="38784954"/>
<dbReference type="Pfam" id="PF08982">
    <property type="entry name" value="AtaL"/>
    <property type="match status" value="1"/>
</dbReference>
<comment type="caution">
    <text evidence="1">The sequence shown here is derived from an EMBL/GenBank/DDBJ whole genome shotgun (WGS) entry which is preliminary data.</text>
</comment>
<dbReference type="Proteomes" id="UP000287166">
    <property type="component" value="Unassembled WGS sequence"/>
</dbReference>
<organism evidence="1 2">
    <name type="scientific">Sparassis crispa</name>
    <dbReference type="NCBI Taxonomy" id="139825"/>
    <lineage>
        <taxon>Eukaryota</taxon>
        <taxon>Fungi</taxon>
        <taxon>Dikarya</taxon>
        <taxon>Basidiomycota</taxon>
        <taxon>Agaricomycotina</taxon>
        <taxon>Agaricomycetes</taxon>
        <taxon>Polyporales</taxon>
        <taxon>Sparassidaceae</taxon>
        <taxon>Sparassis</taxon>
    </lineage>
</organism>
<dbReference type="RefSeq" id="XP_027618950.1">
    <property type="nucleotide sequence ID" value="XM_027763149.1"/>
</dbReference>
<protein>
    <submittedName>
        <fullName evidence="1">DUF1857-domain-containing protein</fullName>
    </submittedName>
</protein>
<gene>
    <name evidence="1" type="ORF">SCP_1202650</name>
</gene>
<dbReference type="EMBL" id="BFAD01000012">
    <property type="protein sequence ID" value="GBE88037.1"/>
    <property type="molecule type" value="Genomic_DNA"/>
</dbReference>
<dbReference type="OrthoDB" id="2320332at2759"/>
<evidence type="ECO:0000313" key="2">
    <source>
        <dbReference type="Proteomes" id="UP000287166"/>
    </source>
</evidence>
<sequence>MRALSVTLPVNSPSDSSTLTQAQVYAGLQVKARDATPFVAPIASCEVLREFPTGLVRRVQFKGDPEYKTEQVDFYPPSLMEFTLHESPAYVTNLISSSPEGDLYLTFTFATGPNGPLDESETALETEKTKRRQVAGVIQHTLDVIREMVRSGEIAK</sequence>
<name>A0A401H0T2_9APHY</name>
<dbReference type="STRING" id="139825.A0A401H0T2"/>
<dbReference type="InterPro" id="IPR015075">
    <property type="entry name" value="AtaL"/>
</dbReference>
<dbReference type="InterPro" id="IPR023393">
    <property type="entry name" value="START-like_dom_sf"/>
</dbReference>
<dbReference type="AlphaFoldDB" id="A0A401H0T2"/>
<keyword evidence="2" id="KW-1185">Reference proteome</keyword>
<dbReference type="InParanoid" id="A0A401H0T2"/>
<accession>A0A401H0T2</accession>
<dbReference type="Gene3D" id="3.30.530.20">
    <property type="match status" value="1"/>
</dbReference>